<dbReference type="PANTHER" id="PTHR38899">
    <property type="entry name" value="DOMAIN OOKINETE PROTEIN, PUTATIVE-RELATED"/>
    <property type="match status" value="1"/>
</dbReference>
<dbReference type="EMBL" id="HBHP01018431">
    <property type="protein sequence ID" value="CAD9766985.1"/>
    <property type="molecule type" value="Transcribed_RNA"/>
</dbReference>
<protein>
    <submittedName>
        <fullName evidence="1">Uncharacterized protein</fullName>
    </submittedName>
</protein>
<proteinExistence type="predicted"/>
<dbReference type="PANTHER" id="PTHR38899:SF2">
    <property type="entry name" value="FCP1 HOMOLOGY DOMAIN-CONTAINING PROTEIN"/>
    <property type="match status" value="1"/>
</dbReference>
<evidence type="ECO:0000313" key="1">
    <source>
        <dbReference type="EMBL" id="CAD9766985.1"/>
    </source>
</evidence>
<reference evidence="1" key="1">
    <citation type="submission" date="2021-01" db="EMBL/GenBank/DDBJ databases">
        <authorList>
            <person name="Corre E."/>
            <person name="Pelletier E."/>
            <person name="Niang G."/>
            <person name="Scheremetjew M."/>
            <person name="Finn R."/>
            <person name="Kale V."/>
            <person name="Holt S."/>
            <person name="Cochrane G."/>
            <person name="Meng A."/>
            <person name="Brown T."/>
            <person name="Cohen L."/>
        </authorList>
    </citation>
    <scope>NUCLEOTIDE SEQUENCE</scope>
    <source>
        <strain evidence="1">CCMP622</strain>
    </source>
</reference>
<gene>
    <name evidence="1" type="ORF">LSP00402_LOCUS11460</name>
</gene>
<sequence>MAVAVAKYPGFQTKRESKATLEHSASTAASLAVKEETRAPVSVLTIFDWDDTLMPSTYLQSNGFTLKSDKALSTEEEKILGLLEKSVVKFLTLALKHGDRVCIITSAQEGWVELSAKKFYPSVAPLLKHVTVISARSTYEERFPNSPLHWKYEAFRHSATKCFADNLEPKSIISFGDSMIERHCVRAVSKLFENSLAKSVKFAERPSLEQLRSQVDLALECFPDIITHKDHLDLAA</sequence>
<name>A0A7S2TRH3_9EUKA</name>
<organism evidence="1">
    <name type="scientific">Lotharella oceanica</name>
    <dbReference type="NCBI Taxonomy" id="641309"/>
    <lineage>
        <taxon>Eukaryota</taxon>
        <taxon>Sar</taxon>
        <taxon>Rhizaria</taxon>
        <taxon>Cercozoa</taxon>
        <taxon>Chlorarachniophyceae</taxon>
        <taxon>Lotharella</taxon>
    </lineage>
</organism>
<dbReference type="SUPFAM" id="SSF56784">
    <property type="entry name" value="HAD-like"/>
    <property type="match status" value="1"/>
</dbReference>
<dbReference type="InterPro" id="IPR036412">
    <property type="entry name" value="HAD-like_sf"/>
</dbReference>
<accession>A0A7S2TRH3</accession>
<dbReference type="AlphaFoldDB" id="A0A7S2TRH3"/>